<sequence length="151" mass="16781">MARIHVASWQETYRGLMSDEMLDDPEFVSTRERFWTVGLTDERFAHHRIAVAEYEGELIGIAESAPPTDADATWSQQLNVLYVLASAHGSGAGAGLLDAVISQGEAAALWVADPNPRAQAFYRKHGFVPDGLFKEEYGIKEIRMTRRDVDA</sequence>
<dbReference type="InterPro" id="IPR050832">
    <property type="entry name" value="Bact_Acetyltransf"/>
</dbReference>
<keyword evidence="2" id="KW-0012">Acyltransferase</keyword>
<dbReference type="EMBL" id="VRMG01000010">
    <property type="protein sequence ID" value="TXN29021.1"/>
    <property type="molecule type" value="Genomic_DNA"/>
</dbReference>
<keyword evidence="1 4" id="KW-0808">Transferase</keyword>
<proteinExistence type="predicted"/>
<dbReference type="Proteomes" id="UP000321379">
    <property type="component" value="Unassembled WGS sequence"/>
</dbReference>
<comment type="caution">
    <text evidence="4">The sequence shown here is derived from an EMBL/GenBank/DDBJ whole genome shotgun (WGS) entry which is preliminary data.</text>
</comment>
<dbReference type="SUPFAM" id="SSF55729">
    <property type="entry name" value="Acyl-CoA N-acyltransferases (Nat)"/>
    <property type="match status" value="1"/>
</dbReference>
<gene>
    <name evidence="4" type="ORF">FVP33_15465</name>
</gene>
<dbReference type="AlphaFoldDB" id="A0A5C8UMF8"/>
<feature type="domain" description="N-acetyltransferase" evidence="3">
    <location>
        <begin position="1"/>
        <end position="149"/>
    </location>
</feature>
<dbReference type="CDD" id="cd04301">
    <property type="entry name" value="NAT_SF"/>
    <property type="match status" value="1"/>
</dbReference>
<dbReference type="InterPro" id="IPR000182">
    <property type="entry name" value="GNAT_dom"/>
</dbReference>
<dbReference type="Gene3D" id="3.40.630.30">
    <property type="match status" value="1"/>
</dbReference>
<evidence type="ECO:0000256" key="1">
    <source>
        <dbReference type="ARBA" id="ARBA00022679"/>
    </source>
</evidence>
<dbReference type="PROSITE" id="PS51186">
    <property type="entry name" value="GNAT"/>
    <property type="match status" value="1"/>
</dbReference>
<organism evidence="4 5">
    <name type="scientific">Lacisediminihabitans profunda</name>
    <dbReference type="NCBI Taxonomy" id="2594790"/>
    <lineage>
        <taxon>Bacteria</taxon>
        <taxon>Bacillati</taxon>
        <taxon>Actinomycetota</taxon>
        <taxon>Actinomycetes</taxon>
        <taxon>Micrococcales</taxon>
        <taxon>Microbacteriaceae</taxon>
        <taxon>Lacisediminihabitans</taxon>
    </lineage>
</organism>
<keyword evidence="5" id="KW-1185">Reference proteome</keyword>
<evidence type="ECO:0000313" key="4">
    <source>
        <dbReference type="EMBL" id="TXN29021.1"/>
    </source>
</evidence>
<dbReference type="InterPro" id="IPR016181">
    <property type="entry name" value="Acyl_CoA_acyltransferase"/>
</dbReference>
<protein>
    <submittedName>
        <fullName evidence="4">GNAT family N-acetyltransferase</fullName>
    </submittedName>
</protein>
<evidence type="ECO:0000259" key="3">
    <source>
        <dbReference type="PROSITE" id="PS51186"/>
    </source>
</evidence>
<accession>A0A5C8UMF8</accession>
<dbReference type="GO" id="GO:0016747">
    <property type="term" value="F:acyltransferase activity, transferring groups other than amino-acyl groups"/>
    <property type="evidence" value="ECO:0007669"/>
    <property type="project" value="InterPro"/>
</dbReference>
<name>A0A5C8UMF8_9MICO</name>
<evidence type="ECO:0000256" key="2">
    <source>
        <dbReference type="ARBA" id="ARBA00023315"/>
    </source>
</evidence>
<evidence type="ECO:0000313" key="5">
    <source>
        <dbReference type="Proteomes" id="UP000321379"/>
    </source>
</evidence>
<reference evidence="4 5" key="1">
    <citation type="submission" date="2019-08" db="EMBL/GenBank/DDBJ databases">
        <title>Bacterial whole genome sequence for Glaciihabitans sp. CHu50b-6-2.</title>
        <authorList>
            <person name="Jin L."/>
        </authorList>
    </citation>
    <scope>NUCLEOTIDE SEQUENCE [LARGE SCALE GENOMIC DNA]</scope>
    <source>
        <strain evidence="4 5">CHu50b-6-2</strain>
    </source>
</reference>
<dbReference type="Pfam" id="PF00583">
    <property type="entry name" value="Acetyltransf_1"/>
    <property type="match status" value="1"/>
</dbReference>
<dbReference type="PANTHER" id="PTHR43877">
    <property type="entry name" value="AMINOALKYLPHOSPHONATE N-ACETYLTRANSFERASE-RELATED-RELATED"/>
    <property type="match status" value="1"/>
</dbReference>